<name>A0ABV5W6K1_9BACL</name>
<dbReference type="InterPro" id="IPR009057">
    <property type="entry name" value="Homeodomain-like_sf"/>
</dbReference>
<evidence type="ECO:0000256" key="3">
    <source>
        <dbReference type="ARBA" id="ARBA00023163"/>
    </source>
</evidence>
<organism evidence="5 6">
    <name type="scientific">Paenibacillus hodogayensis</name>
    <dbReference type="NCBI Taxonomy" id="279208"/>
    <lineage>
        <taxon>Bacteria</taxon>
        <taxon>Bacillati</taxon>
        <taxon>Bacillota</taxon>
        <taxon>Bacilli</taxon>
        <taxon>Bacillales</taxon>
        <taxon>Paenibacillaceae</taxon>
        <taxon>Paenibacillus</taxon>
    </lineage>
</organism>
<dbReference type="Pfam" id="PF12833">
    <property type="entry name" value="HTH_18"/>
    <property type="match status" value="1"/>
</dbReference>
<reference evidence="5 6" key="1">
    <citation type="submission" date="2024-09" db="EMBL/GenBank/DDBJ databases">
        <authorList>
            <person name="Sun Q."/>
            <person name="Mori K."/>
        </authorList>
    </citation>
    <scope>NUCLEOTIDE SEQUENCE [LARGE SCALE GENOMIC DNA]</scope>
    <source>
        <strain evidence="5 6">JCM 12520</strain>
    </source>
</reference>
<dbReference type="InterPro" id="IPR037923">
    <property type="entry name" value="HTH-like"/>
</dbReference>
<dbReference type="InterPro" id="IPR020449">
    <property type="entry name" value="Tscrpt_reg_AraC-type_HTH"/>
</dbReference>
<feature type="domain" description="HTH araC/xylS-type" evidence="4">
    <location>
        <begin position="181"/>
        <end position="283"/>
    </location>
</feature>
<accession>A0ABV5W6K1</accession>
<dbReference type="SUPFAM" id="SSF51215">
    <property type="entry name" value="Regulatory protein AraC"/>
    <property type="match status" value="1"/>
</dbReference>
<evidence type="ECO:0000313" key="5">
    <source>
        <dbReference type="EMBL" id="MFB9756194.1"/>
    </source>
</evidence>
<gene>
    <name evidence="5" type="ORF">ACFFNY_31845</name>
</gene>
<evidence type="ECO:0000256" key="1">
    <source>
        <dbReference type="ARBA" id="ARBA00023015"/>
    </source>
</evidence>
<sequence length="284" mass="32090">MPTFMDYSIGTKPIRVVDLKVDKSKLNVKSLTILDVGHMPGRTIYREKARFGSKWAVCYITAGSGTYRVNDGDKLPVTPDSLFLVYPNASFCFGPDPGGYWDEYFFTIQGPRIQEWLDTWFIQPGAVRQVTGSEAQMSKIARIFTLMESGLPSQVDRAALLLESLLFEFMMAEPASGNARKEAGIHLLNDIAESLYLSFDAQELCDRHHISLSTLKRNVSKLTGYPLNEYVHRLKIAEAKNILLNTELTLKEIASSLGYNDVFYFSRIFKKYVGIAPNLYRKSV</sequence>
<evidence type="ECO:0000313" key="6">
    <source>
        <dbReference type="Proteomes" id="UP001589619"/>
    </source>
</evidence>
<keyword evidence="3" id="KW-0804">Transcription</keyword>
<proteinExistence type="predicted"/>
<dbReference type="EMBL" id="JBHMAG010000021">
    <property type="protein sequence ID" value="MFB9756194.1"/>
    <property type="molecule type" value="Genomic_DNA"/>
</dbReference>
<evidence type="ECO:0000259" key="4">
    <source>
        <dbReference type="PROSITE" id="PS01124"/>
    </source>
</evidence>
<keyword evidence="1" id="KW-0805">Transcription regulation</keyword>
<dbReference type="InterPro" id="IPR018060">
    <property type="entry name" value="HTH_AraC"/>
</dbReference>
<dbReference type="PANTHER" id="PTHR43280">
    <property type="entry name" value="ARAC-FAMILY TRANSCRIPTIONAL REGULATOR"/>
    <property type="match status" value="1"/>
</dbReference>
<comment type="caution">
    <text evidence="5">The sequence shown here is derived from an EMBL/GenBank/DDBJ whole genome shotgun (WGS) entry which is preliminary data.</text>
</comment>
<dbReference type="InterPro" id="IPR018062">
    <property type="entry name" value="HTH_AraC-typ_CS"/>
</dbReference>
<dbReference type="InterPro" id="IPR003313">
    <property type="entry name" value="AraC-bd"/>
</dbReference>
<dbReference type="SUPFAM" id="SSF46689">
    <property type="entry name" value="Homeodomain-like"/>
    <property type="match status" value="1"/>
</dbReference>
<dbReference type="PRINTS" id="PR00032">
    <property type="entry name" value="HTHARAC"/>
</dbReference>
<dbReference type="Gene3D" id="2.60.120.280">
    <property type="entry name" value="Regulatory protein AraC"/>
    <property type="match status" value="1"/>
</dbReference>
<evidence type="ECO:0000256" key="2">
    <source>
        <dbReference type="ARBA" id="ARBA00023125"/>
    </source>
</evidence>
<protein>
    <submittedName>
        <fullName evidence="5">AraC family transcriptional regulator</fullName>
    </submittedName>
</protein>
<dbReference type="PROSITE" id="PS01124">
    <property type="entry name" value="HTH_ARAC_FAMILY_2"/>
    <property type="match status" value="1"/>
</dbReference>
<dbReference type="Gene3D" id="1.10.10.60">
    <property type="entry name" value="Homeodomain-like"/>
    <property type="match status" value="1"/>
</dbReference>
<keyword evidence="6" id="KW-1185">Reference proteome</keyword>
<dbReference type="RefSeq" id="WP_344910495.1">
    <property type="nucleotide sequence ID" value="NZ_BAAAYO010000009.1"/>
</dbReference>
<keyword evidence="2" id="KW-0238">DNA-binding</keyword>
<dbReference type="SMART" id="SM00342">
    <property type="entry name" value="HTH_ARAC"/>
    <property type="match status" value="1"/>
</dbReference>
<dbReference type="Pfam" id="PF02311">
    <property type="entry name" value="AraC_binding"/>
    <property type="match status" value="1"/>
</dbReference>
<dbReference type="PANTHER" id="PTHR43280:SF28">
    <property type="entry name" value="HTH-TYPE TRANSCRIPTIONAL ACTIVATOR RHAS"/>
    <property type="match status" value="1"/>
</dbReference>
<dbReference type="PROSITE" id="PS00041">
    <property type="entry name" value="HTH_ARAC_FAMILY_1"/>
    <property type="match status" value="1"/>
</dbReference>
<dbReference type="Proteomes" id="UP001589619">
    <property type="component" value="Unassembled WGS sequence"/>
</dbReference>